<dbReference type="STRING" id="387631.Asulf_01702"/>
<dbReference type="KEGG" id="ast:Asulf_01702"/>
<proteinExistence type="predicted"/>
<name>N0BF75_9EURY</name>
<reference evidence="1 2" key="1">
    <citation type="journal article" date="2013" name="Genome Announc.">
        <title>Complete Genome Sequence of the Thermophilic and Facultatively Chemolithoautotrophic Sulfate Reducer Archaeoglobus sulfaticallidus Strain PM70-1T.</title>
        <authorList>
            <person name="Stokke R."/>
            <person name="Hocking W.P."/>
            <person name="Steinsbu B.O."/>
            <person name="Steen I.H."/>
        </authorList>
    </citation>
    <scope>NUCLEOTIDE SEQUENCE [LARGE SCALE GENOMIC DNA]</scope>
    <source>
        <strain evidence="1">PM70-1</strain>
    </source>
</reference>
<gene>
    <name evidence="1" type="ORF">Asulf_01702</name>
</gene>
<dbReference type="GeneID" id="54768342"/>
<protein>
    <submittedName>
        <fullName evidence="1">Uncharacterized protein</fullName>
    </submittedName>
</protein>
<dbReference type="RefSeq" id="WP_015591271.1">
    <property type="nucleotide sequence ID" value="NC_021169.1"/>
</dbReference>
<organism evidence="1 2">
    <name type="scientific">Archaeoglobus sulfaticallidus PM70-1</name>
    <dbReference type="NCBI Taxonomy" id="387631"/>
    <lineage>
        <taxon>Archaea</taxon>
        <taxon>Methanobacteriati</taxon>
        <taxon>Methanobacteriota</taxon>
        <taxon>Archaeoglobi</taxon>
        <taxon>Archaeoglobales</taxon>
        <taxon>Archaeoglobaceae</taxon>
        <taxon>Archaeoglobus</taxon>
    </lineage>
</organism>
<evidence type="ECO:0000313" key="2">
    <source>
        <dbReference type="Proteomes" id="UP000013307"/>
    </source>
</evidence>
<dbReference type="HOGENOM" id="CLU_3020775_0_0_2"/>
<evidence type="ECO:0000313" key="1">
    <source>
        <dbReference type="EMBL" id="AGK61673.1"/>
    </source>
</evidence>
<sequence>MYCPNCQNEELIDVDLYEELVKGLEDFERLADEIGVTLKQGVDEAYRRLEEELQP</sequence>
<dbReference type="EMBL" id="CP005290">
    <property type="protein sequence ID" value="AGK61673.1"/>
    <property type="molecule type" value="Genomic_DNA"/>
</dbReference>
<dbReference type="Proteomes" id="UP000013307">
    <property type="component" value="Chromosome"/>
</dbReference>
<keyword evidence="2" id="KW-1185">Reference proteome</keyword>
<accession>N0BF75</accession>
<dbReference type="AlphaFoldDB" id="N0BF75"/>